<dbReference type="Proteomes" id="UP000595046">
    <property type="component" value="Chromosome"/>
</dbReference>
<dbReference type="EMBL" id="CP048882">
    <property type="protein sequence ID" value="QPP08335.1"/>
    <property type="molecule type" value="Genomic_DNA"/>
</dbReference>
<dbReference type="KEGG" id="sbat:G4Z16_20210"/>
<dbReference type="AlphaFoldDB" id="A0A7T1WUW3"/>
<protein>
    <submittedName>
        <fullName evidence="1">Uncharacterized protein</fullName>
    </submittedName>
</protein>
<sequence>MSSGRLARVQREDGQLSQQCWIRRLVDLVFRTIELLETVPFGAELRPSCVDVPDEVCVRLVHALEVAHETLPTMLTESQPRFEALDAHCKVIGVDTWDN</sequence>
<organism evidence="1 2">
    <name type="scientific">Streptomyces bathyalis</name>
    <dbReference type="NCBI Taxonomy" id="2710756"/>
    <lineage>
        <taxon>Bacteria</taxon>
        <taxon>Bacillati</taxon>
        <taxon>Actinomycetota</taxon>
        <taxon>Actinomycetes</taxon>
        <taxon>Kitasatosporales</taxon>
        <taxon>Streptomycetaceae</taxon>
        <taxon>Streptomyces</taxon>
    </lineage>
</organism>
<name>A0A7T1WUW3_9ACTN</name>
<evidence type="ECO:0000313" key="1">
    <source>
        <dbReference type="EMBL" id="QPP08335.1"/>
    </source>
</evidence>
<gene>
    <name evidence="1" type="ORF">G4Z16_20210</name>
</gene>
<dbReference type="RefSeq" id="WP_197352130.1">
    <property type="nucleotide sequence ID" value="NZ_CP048882.1"/>
</dbReference>
<evidence type="ECO:0000313" key="2">
    <source>
        <dbReference type="Proteomes" id="UP000595046"/>
    </source>
</evidence>
<reference evidence="2" key="1">
    <citation type="submission" date="2020-02" db="EMBL/GenBank/DDBJ databases">
        <title>Streptomyces sp. ASO4wet.</title>
        <authorList>
            <person name="Risdian C."/>
            <person name="Landwehr W."/>
            <person name="Schupp P."/>
            <person name="Wink J."/>
        </authorList>
    </citation>
    <scope>NUCLEOTIDE SEQUENCE [LARGE SCALE GENOMIC DNA]</scope>
    <source>
        <strain evidence="2">ASO4wet</strain>
    </source>
</reference>
<proteinExistence type="predicted"/>
<keyword evidence="2" id="KW-1185">Reference proteome</keyword>
<accession>A0A7T1WUW3</accession>